<dbReference type="SUPFAM" id="SSF54292">
    <property type="entry name" value="2Fe-2S ferredoxin-like"/>
    <property type="match status" value="1"/>
</dbReference>
<dbReference type="Pfam" id="PF00175">
    <property type="entry name" value="NAD_binding_1"/>
    <property type="match status" value="1"/>
</dbReference>
<dbReference type="CDD" id="cd06185">
    <property type="entry name" value="PDR_like"/>
    <property type="match status" value="1"/>
</dbReference>
<keyword evidence="4" id="KW-0560">Oxidoreductase</keyword>
<dbReference type="PROSITE" id="PS51384">
    <property type="entry name" value="FAD_FR"/>
    <property type="match status" value="1"/>
</dbReference>
<keyword evidence="1" id="KW-0285">Flavoprotein</keyword>
<keyword evidence="2" id="KW-0001">2Fe-2S</keyword>
<gene>
    <name evidence="9" type="ORF">DIR46_08390</name>
</gene>
<dbReference type="InterPro" id="IPR006058">
    <property type="entry name" value="2Fe2S_fd_BS"/>
</dbReference>
<dbReference type="GO" id="GO:0046872">
    <property type="term" value="F:metal ion binding"/>
    <property type="evidence" value="ECO:0007669"/>
    <property type="project" value="UniProtKB-KW"/>
</dbReference>
<evidence type="ECO:0000256" key="5">
    <source>
        <dbReference type="ARBA" id="ARBA00023004"/>
    </source>
</evidence>
<sequence length="333" mass="36066">MTQTHINPADTPPDTRLSLLVRQIRFEGRGINSYELVHPQGEDLPPFEAGAHIDIHLPNGMTRQYSLCNAPCERHRYVIAVLRDEKGRGGSKALHDMLKVQDIASVGAPRNNFGLAPGARKVILLAGGIGVTPVKSMAHALEAQGIPFELHYCARNRDCVAFGEQFDAHWEHGSVQFHFDHGKPGEGLDIAALLKDPGDDTHLFYCGPAGFMQACADASRHWPAGAVHFEHFKAPEPAADACAPATAGAFLLRIASTGAEIEVPPERSIAEALEQAGVRVETSCQAGLCGTCRIRYLEGSVDHRDYILGADEQEQWLTACVSRATSPVLVLDL</sequence>
<evidence type="ECO:0000313" key="9">
    <source>
        <dbReference type="EMBL" id="AWL07679.1"/>
    </source>
</evidence>
<dbReference type="InterPro" id="IPR017927">
    <property type="entry name" value="FAD-bd_FR_type"/>
</dbReference>
<dbReference type="Pfam" id="PF00111">
    <property type="entry name" value="Fer2"/>
    <property type="match status" value="1"/>
</dbReference>
<evidence type="ECO:0000256" key="4">
    <source>
        <dbReference type="ARBA" id="ARBA00023002"/>
    </source>
</evidence>
<dbReference type="SUPFAM" id="SSF63380">
    <property type="entry name" value="Riboflavin synthase domain-like"/>
    <property type="match status" value="1"/>
</dbReference>
<dbReference type="PANTHER" id="PTHR47354">
    <property type="entry name" value="NADH OXIDOREDUCTASE HCR"/>
    <property type="match status" value="1"/>
</dbReference>
<evidence type="ECO:0000256" key="3">
    <source>
        <dbReference type="ARBA" id="ARBA00022723"/>
    </source>
</evidence>
<dbReference type="InterPro" id="IPR039261">
    <property type="entry name" value="FNR_nucleotide-bd"/>
</dbReference>
<dbReference type="CDD" id="cd00207">
    <property type="entry name" value="fer2"/>
    <property type="match status" value="1"/>
</dbReference>
<dbReference type="GO" id="GO:0051537">
    <property type="term" value="F:2 iron, 2 sulfur cluster binding"/>
    <property type="evidence" value="ECO:0007669"/>
    <property type="project" value="UniProtKB-KW"/>
</dbReference>
<dbReference type="PRINTS" id="PR00409">
    <property type="entry name" value="PHDIOXRDTASE"/>
</dbReference>
<evidence type="ECO:0000256" key="6">
    <source>
        <dbReference type="ARBA" id="ARBA00023014"/>
    </source>
</evidence>
<dbReference type="Gene3D" id="3.40.50.80">
    <property type="entry name" value="Nucleotide-binding domain of ferredoxin-NADP reductase (FNR) module"/>
    <property type="match status" value="1"/>
</dbReference>
<dbReference type="InterPro" id="IPR017938">
    <property type="entry name" value="Riboflavin_synthase-like_b-brl"/>
</dbReference>
<dbReference type="InterPro" id="IPR012675">
    <property type="entry name" value="Beta-grasp_dom_sf"/>
</dbReference>
<accession>A0A2S2DRL7</accession>
<dbReference type="InterPro" id="IPR050415">
    <property type="entry name" value="MRET"/>
</dbReference>
<dbReference type="InterPro" id="IPR036010">
    <property type="entry name" value="2Fe-2S_ferredoxin-like_sf"/>
</dbReference>
<dbReference type="InterPro" id="IPR001041">
    <property type="entry name" value="2Fe-2S_ferredoxin-type"/>
</dbReference>
<dbReference type="Proteomes" id="UP000245820">
    <property type="component" value="Chromosome"/>
</dbReference>
<dbReference type="KEGG" id="mtim:DIR46_08390"/>
<protein>
    <submittedName>
        <fullName evidence="9">Oxidoreductase</fullName>
    </submittedName>
</protein>
<reference evidence="9 10" key="1">
    <citation type="submission" date="2018-05" db="EMBL/GenBank/DDBJ databases">
        <title>Complete genome sequence of Massilia oculi sp. nov. CCUG 43427T (=DSM 26321T), the type strain of M. oculi, and comparison with genome sequences of other Massilia strains.</title>
        <authorList>
            <person name="Zhu B."/>
        </authorList>
    </citation>
    <scope>NUCLEOTIDE SEQUENCE [LARGE SCALE GENOMIC DNA]</scope>
    <source>
        <strain evidence="9 10">CCUG 43427</strain>
    </source>
</reference>
<dbReference type="SUPFAM" id="SSF52343">
    <property type="entry name" value="Ferredoxin reductase-like, C-terminal NADP-linked domain"/>
    <property type="match status" value="1"/>
</dbReference>
<dbReference type="InterPro" id="IPR001433">
    <property type="entry name" value="OxRdtase_FAD/NAD-bd"/>
</dbReference>
<name>A0A2S2DRL7_9BURK</name>
<dbReference type="EMBL" id="CP029343">
    <property type="protein sequence ID" value="AWL07679.1"/>
    <property type="molecule type" value="Genomic_DNA"/>
</dbReference>
<dbReference type="AlphaFoldDB" id="A0A2S2DRL7"/>
<dbReference type="GO" id="GO:0016491">
    <property type="term" value="F:oxidoreductase activity"/>
    <property type="evidence" value="ECO:0007669"/>
    <property type="project" value="UniProtKB-KW"/>
</dbReference>
<dbReference type="PROSITE" id="PS51085">
    <property type="entry name" value="2FE2S_FER_2"/>
    <property type="match status" value="1"/>
</dbReference>
<keyword evidence="5" id="KW-0408">Iron</keyword>
<evidence type="ECO:0000259" key="7">
    <source>
        <dbReference type="PROSITE" id="PS51085"/>
    </source>
</evidence>
<dbReference type="PROSITE" id="PS00197">
    <property type="entry name" value="2FE2S_FER_1"/>
    <property type="match status" value="1"/>
</dbReference>
<keyword evidence="6" id="KW-0411">Iron-sulfur</keyword>
<evidence type="ECO:0000313" key="10">
    <source>
        <dbReference type="Proteomes" id="UP000245820"/>
    </source>
</evidence>
<proteinExistence type="predicted"/>
<dbReference type="Gene3D" id="2.40.30.10">
    <property type="entry name" value="Translation factors"/>
    <property type="match status" value="1"/>
</dbReference>
<dbReference type="PANTHER" id="PTHR47354:SF1">
    <property type="entry name" value="CARNITINE MONOOXYGENASE REDUCTASE SUBUNIT"/>
    <property type="match status" value="1"/>
</dbReference>
<keyword evidence="3" id="KW-0479">Metal-binding</keyword>
<dbReference type="Gene3D" id="3.10.20.30">
    <property type="match status" value="1"/>
</dbReference>
<organism evidence="9 10">
    <name type="scientific">Massilia oculi</name>
    <dbReference type="NCBI Taxonomy" id="945844"/>
    <lineage>
        <taxon>Bacteria</taxon>
        <taxon>Pseudomonadati</taxon>
        <taxon>Pseudomonadota</taxon>
        <taxon>Betaproteobacteria</taxon>
        <taxon>Burkholderiales</taxon>
        <taxon>Oxalobacteraceae</taxon>
        <taxon>Telluria group</taxon>
        <taxon>Massilia</taxon>
    </lineage>
</organism>
<dbReference type="OrthoDB" id="544091at2"/>
<evidence type="ECO:0000259" key="8">
    <source>
        <dbReference type="PROSITE" id="PS51384"/>
    </source>
</evidence>
<feature type="domain" description="2Fe-2S ferredoxin-type" evidence="7">
    <location>
        <begin position="250"/>
        <end position="333"/>
    </location>
</feature>
<feature type="domain" description="FAD-binding FR-type" evidence="8">
    <location>
        <begin position="13"/>
        <end position="116"/>
    </location>
</feature>
<keyword evidence="10" id="KW-1185">Reference proteome</keyword>
<evidence type="ECO:0000256" key="2">
    <source>
        <dbReference type="ARBA" id="ARBA00022714"/>
    </source>
</evidence>
<evidence type="ECO:0000256" key="1">
    <source>
        <dbReference type="ARBA" id="ARBA00022630"/>
    </source>
</evidence>